<dbReference type="InterPro" id="IPR053967">
    <property type="entry name" value="LlgE_F_G-like_D1"/>
</dbReference>
<feature type="domain" description="Flagellar basal-body/hook protein C-terminal" evidence="7">
    <location>
        <begin position="368"/>
        <end position="412"/>
    </location>
</feature>
<dbReference type="InterPro" id="IPR037925">
    <property type="entry name" value="FlgE/F/G-like"/>
</dbReference>
<dbReference type="InterPro" id="IPR010930">
    <property type="entry name" value="Flg_bb/hook_C_dom"/>
</dbReference>
<dbReference type="SUPFAM" id="SSF117143">
    <property type="entry name" value="Flagellar hook protein flgE"/>
    <property type="match status" value="1"/>
</dbReference>
<dbReference type="InterPro" id="IPR011491">
    <property type="entry name" value="FlgE_D2"/>
</dbReference>
<keyword evidence="10" id="KW-0969">Cilium</keyword>
<evidence type="ECO:0000256" key="5">
    <source>
        <dbReference type="RuleBase" id="RU362116"/>
    </source>
</evidence>
<dbReference type="EMBL" id="LUUB01000096">
    <property type="protein sequence ID" value="OAF02583.1"/>
    <property type="molecule type" value="Genomic_DNA"/>
</dbReference>
<protein>
    <recommendedName>
        <fullName evidence="3 5">Flagellar hook protein FlgE</fullName>
    </recommendedName>
</protein>
<accession>A0A176YE03</accession>
<name>A0A176YE03_9BRAD</name>
<evidence type="ECO:0000256" key="3">
    <source>
        <dbReference type="ARBA" id="ARBA00019015"/>
    </source>
</evidence>
<organism evidence="10 11">
    <name type="scientific">Bradyrhizobium centrolobii</name>
    <dbReference type="NCBI Taxonomy" id="1505087"/>
    <lineage>
        <taxon>Bacteria</taxon>
        <taxon>Pseudomonadati</taxon>
        <taxon>Pseudomonadota</taxon>
        <taxon>Alphaproteobacteria</taxon>
        <taxon>Hyphomicrobiales</taxon>
        <taxon>Nitrobacteraceae</taxon>
        <taxon>Bradyrhizobium</taxon>
    </lineage>
</organism>
<dbReference type="GO" id="GO:0005829">
    <property type="term" value="C:cytosol"/>
    <property type="evidence" value="ECO:0007669"/>
    <property type="project" value="TreeGrafter"/>
</dbReference>
<dbReference type="GO" id="GO:0009425">
    <property type="term" value="C:bacterial-type flagellum basal body"/>
    <property type="evidence" value="ECO:0007669"/>
    <property type="project" value="UniProtKB-SubCell"/>
</dbReference>
<dbReference type="Pfam" id="PF00460">
    <property type="entry name" value="Flg_bb_rod"/>
    <property type="match status" value="1"/>
</dbReference>
<evidence type="ECO:0000256" key="1">
    <source>
        <dbReference type="ARBA" id="ARBA00004117"/>
    </source>
</evidence>
<dbReference type="Gene3D" id="2.60.98.20">
    <property type="entry name" value="Flagellar hook protein FlgE"/>
    <property type="match status" value="1"/>
</dbReference>
<dbReference type="Pfam" id="PF06429">
    <property type="entry name" value="Flg_bbr_C"/>
    <property type="match status" value="1"/>
</dbReference>
<feature type="domain" description="Flagellar hook protein FlgE D2" evidence="8">
    <location>
        <begin position="178"/>
        <end position="290"/>
    </location>
</feature>
<dbReference type="Pfam" id="PF22692">
    <property type="entry name" value="LlgE_F_G_D1"/>
    <property type="match status" value="1"/>
</dbReference>
<keyword evidence="10" id="KW-0966">Cell projection</keyword>
<feature type="domain" description="Flagellar hook protein FlgE/F/G-like D1" evidence="9">
    <location>
        <begin position="84"/>
        <end position="152"/>
    </location>
</feature>
<sequence>MSLYGVMRTGVSGMNAQSNKLSTVSDNIANVNTVGYKRASTEFSSLILKSGSGNYDSGAVETTVRYAISDAGNYQFTTSTTDLAVQGNGFFVVQDANGNNFLTRAGAFVPDSTGNLVNAAGFQLMGYNIANGAVPNVAANGFGGLQVINVNQMALQASASTKATVAANLAPAPSAANLTAPAGPANYTSKTSMVTYDNIGNPVTLDVYLAQTATDTWDIQVYQGGSLLPPTGPSTTFTFDTTAAGKGALAAASTKSLSFNVPSAGGSTYPFTMDLSAMTQVASAFDFKATVDGNAPSAVEKVNIDDKGVVTAVLKNGTELPSFQIALATVPSPDHLTPEVGNVYSPNLDSGNVQVGLAGQGGLGTIKSGALEDSNVDLADELTSMIEAQRGFTANSKSFQTGADLLDVVVNLKR</sequence>
<dbReference type="InterPro" id="IPR020013">
    <property type="entry name" value="Flagellar_FlgE/F/G"/>
</dbReference>
<feature type="domain" description="Flagellar basal body rod protein N-terminal" evidence="6">
    <location>
        <begin position="7"/>
        <end position="37"/>
    </location>
</feature>
<dbReference type="NCBIfam" id="TIGR03506">
    <property type="entry name" value="FlgEFG_subfam"/>
    <property type="match status" value="1"/>
</dbReference>
<dbReference type="GO" id="GO:0071978">
    <property type="term" value="P:bacterial-type flagellum-dependent swarming motility"/>
    <property type="evidence" value="ECO:0007669"/>
    <property type="project" value="TreeGrafter"/>
</dbReference>
<dbReference type="PANTHER" id="PTHR30435:SF1">
    <property type="entry name" value="FLAGELLAR HOOK PROTEIN FLGE"/>
    <property type="match status" value="1"/>
</dbReference>
<dbReference type="OrthoDB" id="8372879at2"/>
<evidence type="ECO:0000259" key="7">
    <source>
        <dbReference type="Pfam" id="PF06429"/>
    </source>
</evidence>
<dbReference type="Proteomes" id="UP000076959">
    <property type="component" value="Unassembled WGS sequence"/>
</dbReference>
<dbReference type="STRING" id="1505087.AYJ54_26765"/>
<evidence type="ECO:0000256" key="4">
    <source>
        <dbReference type="ARBA" id="ARBA00023143"/>
    </source>
</evidence>
<keyword evidence="10" id="KW-0282">Flagellum</keyword>
<dbReference type="InterPro" id="IPR037058">
    <property type="entry name" value="Falgellar_hook_FlgE_sf"/>
</dbReference>
<evidence type="ECO:0000259" key="9">
    <source>
        <dbReference type="Pfam" id="PF22692"/>
    </source>
</evidence>
<evidence type="ECO:0000256" key="2">
    <source>
        <dbReference type="ARBA" id="ARBA00009677"/>
    </source>
</evidence>
<comment type="similarity">
    <text evidence="2 5">Belongs to the flagella basal body rod proteins family.</text>
</comment>
<gene>
    <name evidence="10" type="ORF">AYJ54_26765</name>
</gene>
<dbReference type="InterPro" id="IPR019776">
    <property type="entry name" value="Flagellar_basal_body_rod_CS"/>
</dbReference>
<comment type="subcellular location">
    <subcellularLocation>
        <location evidence="1 5">Bacterial flagellum basal body</location>
    </subcellularLocation>
</comment>
<dbReference type="PROSITE" id="PS00588">
    <property type="entry name" value="FLAGELLA_BB_ROD"/>
    <property type="match status" value="1"/>
</dbReference>
<reference evidence="10 11" key="1">
    <citation type="submission" date="2016-03" db="EMBL/GenBank/DDBJ databases">
        <title>Draft Genome Sequence of the Strain BR 10245 (Bradyrhizobium sp.) isolated from nodules of Centrolobium paraense.</title>
        <authorList>
            <person name="Simoes-Araujo J.L.Sr."/>
            <person name="Barauna A.C."/>
            <person name="Silva K."/>
            <person name="Zilli J.E."/>
        </authorList>
    </citation>
    <scope>NUCLEOTIDE SEQUENCE [LARGE SCALE GENOMIC DNA]</scope>
    <source>
        <strain evidence="10 11">BR 10245</strain>
    </source>
</reference>
<dbReference type="InterPro" id="IPR001444">
    <property type="entry name" value="Flag_bb_rod_N"/>
</dbReference>
<keyword evidence="11" id="KW-1185">Reference proteome</keyword>
<dbReference type="PANTHER" id="PTHR30435">
    <property type="entry name" value="FLAGELLAR PROTEIN"/>
    <property type="match status" value="1"/>
</dbReference>
<evidence type="ECO:0000259" key="6">
    <source>
        <dbReference type="Pfam" id="PF00460"/>
    </source>
</evidence>
<keyword evidence="4 5" id="KW-0975">Bacterial flagellum</keyword>
<dbReference type="AlphaFoldDB" id="A0A176YE03"/>
<evidence type="ECO:0000259" key="8">
    <source>
        <dbReference type="Pfam" id="PF07559"/>
    </source>
</evidence>
<proteinExistence type="inferred from homology"/>
<dbReference type="Pfam" id="PF07559">
    <property type="entry name" value="FlgE_D2"/>
    <property type="match status" value="1"/>
</dbReference>
<dbReference type="RefSeq" id="WP_063706432.1">
    <property type="nucleotide sequence ID" value="NZ_LUUB01000096.1"/>
</dbReference>
<dbReference type="GO" id="GO:0009424">
    <property type="term" value="C:bacterial-type flagellum hook"/>
    <property type="evidence" value="ECO:0007669"/>
    <property type="project" value="TreeGrafter"/>
</dbReference>
<comment type="function">
    <text evidence="5">A flexible structure which links the flagellar filament to the drive apparatus in the basal body.</text>
</comment>
<evidence type="ECO:0000313" key="11">
    <source>
        <dbReference type="Proteomes" id="UP000076959"/>
    </source>
</evidence>
<comment type="caution">
    <text evidence="10">The sequence shown here is derived from an EMBL/GenBank/DDBJ whole genome shotgun (WGS) entry which is preliminary data.</text>
</comment>
<evidence type="ECO:0000313" key="10">
    <source>
        <dbReference type="EMBL" id="OAF02583.1"/>
    </source>
</evidence>